<dbReference type="EMBL" id="JAASRM010000001">
    <property type="protein sequence ID" value="NIK89967.1"/>
    <property type="molecule type" value="Genomic_DNA"/>
</dbReference>
<dbReference type="Proteomes" id="UP000570514">
    <property type="component" value="Unassembled WGS sequence"/>
</dbReference>
<dbReference type="AlphaFoldDB" id="A0A846N4F0"/>
<evidence type="ECO:0000256" key="1">
    <source>
        <dbReference type="SAM" id="MobiDB-lite"/>
    </source>
</evidence>
<organism evidence="2 3">
    <name type="scientific">Rhizomicrobium palustre</name>
    <dbReference type="NCBI Taxonomy" id="189966"/>
    <lineage>
        <taxon>Bacteria</taxon>
        <taxon>Pseudomonadati</taxon>
        <taxon>Pseudomonadota</taxon>
        <taxon>Alphaproteobacteria</taxon>
        <taxon>Micropepsales</taxon>
        <taxon>Micropepsaceae</taxon>
        <taxon>Rhizomicrobium</taxon>
    </lineage>
</organism>
<reference evidence="2 3" key="1">
    <citation type="submission" date="2020-03" db="EMBL/GenBank/DDBJ databases">
        <title>Genomic Encyclopedia of Type Strains, Phase IV (KMG-IV): sequencing the most valuable type-strain genomes for metagenomic binning, comparative biology and taxonomic classification.</title>
        <authorList>
            <person name="Goeker M."/>
        </authorList>
    </citation>
    <scope>NUCLEOTIDE SEQUENCE [LARGE SCALE GENOMIC DNA]</scope>
    <source>
        <strain evidence="2 3">DSM 19867</strain>
    </source>
</reference>
<feature type="region of interest" description="Disordered" evidence="1">
    <location>
        <begin position="45"/>
        <end position="68"/>
    </location>
</feature>
<evidence type="ECO:0000313" key="2">
    <source>
        <dbReference type="EMBL" id="NIK89967.1"/>
    </source>
</evidence>
<dbReference type="RefSeq" id="WP_167084126.1">
    <property type="nucleotide sequence ID" value="NZ_BAAADC010000001.1"/>
</dbReference>
<sequence length="68" mass="7397">MPNKKTDEPVTAPADGPVAEHLHDDTKRPLKAKIGGVPENIANAFPNKGARNFGQLKGGQRNFRHQGR</sequence>
<comment type="caution">
    <text evidence="2">The sequence shown here is derived from an EMBL/GenBank/DDBJ whole genome shotgun (WGS) entry which is preliminary data.</text>
</comment>
<accession>A0A846N4F0</accession>
<proteinExistence type="predicted"/>
<name>A0A846N4F0_9PROT</name>
<feature type="region of interest" description="Disordered" evidence="1">
    <location>
        <begin position="1"/>
        <end position="26"/>
    </location>
</feature>
<evidence type="ECO:0000313" key="3">
    <source>
        <dbReference type="Proteomes" id="UP000570514"/>
    </source>
</evidence>
<gene>
    <name evidence="2" type="ORF">FHS83_003285</name>
</gene>
<protein>
    <submittedName>
        <fullName evidence="2">Uncharacterized protein</fullName>
    </submittedName>
</protein>
<keyword evidence="3" id="KW-1185">Reference proteome</keyword>